<organism evidence="2 3">
    <name type="scientific">Starmerella bacillaris</name>
    <name type="common">Yeast</name>
    <name type="synonym">Candida zemplinina</name>
    <dbReference type="NCBI Taxonomy" id="1247836"/>
    <lineage>
        <taxon>Eukaryota</taxon>
        <taxon>Fungi</taxon>
        <taxon>Dikarya</taxon>
        <taxon>Ascomycota</taxon>
        <taxon>Saccharomycotina</taxon>
        <taxon>Dipodascomycetes</taxon>
        <taxon>Dipodascales</taxon>
        <taxon>Trichomonascaceae</taxon>
        <taxon>Starmerella</taxon>
    </lineage>
</organism>
<name>A0AAV5RJW8_STABA</name>
<evidence type="ECO:0000313" key="2">
    <source>
        <dbReference type="EMBL" id="GMM51013.1"/>
    </source>
</evidence>
<dbReference type="EMBL" id="BTGC01000003">
    <property type="protein sequence ID" value="GMM51013.1"/>
    <property type="molecule type" value="Genomic_DNA"/>
</dbReference>
<dbReference type="Proteomes" id="UP001362899">
    <property type="component" value="Unassembled WGS sequence"/>
</dbReference>
<keyword evidence="3" id="KW-1185">Reference proteome</keyword>
<gene>
    <name evidence="2" type="ORF">DASB73_019710</name>
</gene>
<comment type="caution">
    <text evidence="2">The sequence shown here is derived from an EMBL/GenBank/DDBJ whole genome shotgun (WGS) entry which is preliminary data.</text>
</comment>
<reference evidence="2 3" key="1">
    <citation type="journal article" date="2023" name="Elife">
        <title>Identification of key yeast species and microbe-microbe interactions impacting larval growth of Drosophila in the wild.</title>
        <authorList>
            <person name="Mure A."/>
            <person name="Sugiura Y."/>
            <person name="Maeda R."/>
            <person name="Honda K."/>
            <person name="Sakurai N."/>
            <person name="Takahashi Y."/>
            <person name="Watada M."/>
            <person name="Katoh T."/>
            <person name="Gotoh A."/>
            <person name="Gotoh Y."/>
            <person name="Taniguchi I."/>
            <person name="Nakamura K."/>
            <person name="Hayashi T."/>
            <person name="Katayama T."/>
            <person name="Uemura T."/>
            <person name="Hattori Y."/>
        </authorList>
    </citation>
    <scope>NUCLEOTIDE SEQUENCE [LARGE SCALE GENOMIC DNA]</scope>
    <source>
        <strain evidence="2 3">SB-73</strain>
    </source>
</reference>
<accession>A0AAV5RJW8</accession>
<evidence type="ECO:0000313" key="3">
    <source>
        <dbReference type="Proteomes" id="UP001362899"/>
    </source>
</evidence>
<feature type="region of interest" description="Disordered" evidence="1">
    <location>
        <begin position="82"/>
        <end position="107"/>
    </location>
</feature>
<sequence length="238" mass="25724">MTLDYKIEKLIQIISPGTILPEGWDVQLPQHCAIELKNQRSFVLAQCKQGYVVSIIEGKNVHSILSSAELNSSEVEPLLKNMSSNESEENLQPNSIHATQEPQKSTTEHTIAGVNVNSNSRNPNAPPDFENVYESRKAPIDRPRIPFNPNADLFPPGGKYPTLGPMASGGFTGSLGSDDFSENNGSIGGLNGGMHPELFGSSRKPNIRYDPTNPSDTSHIRGNPGGFGYFGGNSNGFI</sequence>
<proteinExistence type="predicted"/>
<evidence type="ECO:0008006" key="4">
    <source>
        <dbReference type="Google" id="ProtNLM"/>
    </source>
</evidence>
<protein>
    <recommendedName>
        <fullName evidence="4">PI31 proteasome regulator C-terminal domain-containing protein</fullName>
    </recommendedName>
</protein>
<evidence type="ECO:0000256" key="1">
    <source>
        <dbReference type="SAM" id="MobiDB-lite"/>
    </source>
</evidence>
<dbReference type="AlphaFoldDB" id="A0AAV5RJW8"/>